<reference evidence="4" key="1">
    <citation type="submission" date="2025-08" db="UniProtKB">
        <authorList>
            <consortium name="RefSeq"/>
        </authorList>
    </citation>
    <scope>IDENTIFICATION</scope>
</reference>
<proteinExistence type="inferred from homology"/>
<feature type="compositionally biased region" description="Polar residues" evidence="2">
    <location>
        <begin position="503"/>
        <end position="513"/>
    </location>
</feature>
<protein>
    <submittedName>
        <fullName evidence="4">Cell surface glycoprotein 1-like</fullName>
    </submittedName>
</protein>
<dbReference type="AlphaFoldDB" id="A0A6P7SRB8"/>
<sequence>MATKESPVSPEEKKPDENAEVNKVFKEFVRVSSVGKKLTPDELKQMNCKACGKLVRKTLPKEVQTIADACVFPKYKEKGKQYMHISKFPLFIADCAYEYAKVKTKNTKLSREDESVEKYTNEFRELIKKGTPGVKEIKSPKIVSNLTDTSRYTGSHRERFDSSGKGKGASGRVDRTDKSGYVTGFKGSGKSENQGTPVKTATKTGTRTPKDTPDKGRLGDKSKDKTKAKAAEKSPIKSPDKSLNSSALKTGTKSPELAPVKSPLKSPNSLPTGNRSPQPPSPVPETIPEKLPSPIPILNPEIPAGPVEGLNLSDSGYIRDSGVSPVISNDGQEKSPNDVKPKSSEIPTLSPEKAQSMIPSRSPDISPNKSPTKIPNVLSNTSPNKSADKAPSMIPTRSPDMSPTKAPTKSSDSSPSISPNKSPEKAPSMIPTRSPDAPQSIIPTKSPEKSPTMIPTRSAEKSPSMISISPEKSPSFVAMSSSGPSSSPSPQSSPEKSPVMNITDKSPQTSPAINSFEMKNGKPACMIPVKSPVKSPVSPAGGDSSTSEKIEDISPEKSPR</sequence>
<comment type="similarity">
    <text evidence="1">Belongs to the TPPP family.</text>
</comment>
<feature type="region of interest" description="Disordered" evidence="2">
    <location>
        <begin position="137"/>
        <end position="560"/>
    </location>
</feature>
<feature type="compositionally biased region" description="Polar residues" evidence="2">
    <location>
        <begin position="142"/>
        <end position="153"/>
    </location>
</feature>
<feature type="compositionally biased region" description="Basic and acidic residues" evidence="2">
    <location>
        <begin position="546"/>
        <end position="560"/>
    </location>
</feature>
<feature type="compositionally biased region" description="Low complexity" evidence="2">
    <location>
        <begin position="528"/>
        <end position="539"/>
    </location>
</feature>
<feature type="compositionally biased region" description="Polar residues" evidence="2">
    <location>
        <begin position="190"/>
        <end position="207"/>
    </location>
</feature>
<keyword evidence="3" id="KW-1185">Reference proteome</keyword>
<dbReference type="RefSeq" id="XP_029640840.1">
    <property type="nucleotide sequence ID" value="XM_029784980.2"/>
</dbReference>
<feature type="compositionally biased region" description="Polar residues" evidence="2">
    <location>
        <begin position="265"/>
        <end position="276"/>
    </location>
</feature>
<feature type="compositionally biased region" description="Polar residues" evidence="2">
    <location>
        <begin position="357"/>
        <end position="385"/>
    </location>
</feature>
<dbReference type="GO" id="GO:0046785">
    <property type="term" value="P:microtubule polymerization"/>
    <property type="evidence" value="ECO:0007669"/>
    <property type="project" value="InterPro"/>
</dbReference>
<dbReference type="Pfam" id="PF05517">
    <property type="entry name" value="p25-alpha"/>
    <property type="match status" value="1"/>
</dbReference>
<evidence type="ECO:0000256" key="2">
    <source>
        <dbReference type="SAM" id="MobiDB-lite"/>
    </source>
</evidence>
<dbReference type="GO" id="GO:0032273">
    <property type="term" value="P:positive regulation of protein polymerization"/>
    <property type="evidence" value="ECO:0007669"/>
    <property type="project" value="TreeGrafter"/>
</dbReference>
<dbReference type="Proteomes" id="UP000515154">
    <property type="component" value="Linkage group LG9"/>
</dbReference>
<name>A0A6P7SRB8_9MOLL</name>
<feature type="compositionally biased region" description="Basic and acidic residues" evidence="2">
    <location>
        <begin position="208"/>
        <end position="240"/>
    </location>
</feature>
<dbReference type="GO" id="GO:0001578">
    <property type="term" value="P:microtubule bundle formation"/>
    <property type="evidence" value="ECO:0007669"/>
    <property type="project" value="TreeGrafter"/>
</dbReference>
<feature type="compositionally biased region" description="Low complexity" evidence="2">
    <location>
        <begin position="402"/>
        <end position="421"/>
    </location>
</feature>
<dbReference type="GO" id="GO:0015631">
    <property type="term" value="F:tubulin binding"/>
    <property type="evidence" value="ECO:0007669"/>
    <property type="project" value="InterPro"/>
</dbReference>
<dbReference type="GO" id="GO:0005874">
    <property type="term" value="C:microtubule"/>
    <property type="evidence" value="ECO:0007669"/>
    <property type="project" value="TreeGrafter"/>
</dbReference>
<feature type="compositionally biased region" description="Basic and acidic residues" evidence="2">
    <location>
        <begin position="331"/>
        <end position="343"/>
    </location>
</feature>
<dbReference type="KEGG" id="osn:115215698"/>
<dbReference type="InterPro" id="IPR008907">
    <property type="entry name" value="TPP/p25"/>
</dbReference>
<dbReference type="PANTHER" id="PTHR12932">
    <property type="entry name" value="P25 ALPHA-RELATED"/>
    <property type="match status" value="1"/>
</dbReference>
<feature type="compositionally biased region" description="Basic and acidic residues" evidence="2">
    <location>
        <begin position="155"/>
        <end position="164"/>
    </location>
</feature>
<feature type="compositionally biased region" description="Pro residues" evidence="2">
    <location>
        <begin position="277"/>
        <end position="297"/>
    </location>
</feature>
<dbReference type="InterPro" id="IPR011992">
    <property type="entry name" value="EF-hand-dom_pair"/>
</dbReference>
<dbReference type="PANTHER" id="PTHR12932:SF9">
    <property type="entry name" value="TUBULIN POLYMERIZATION-PROMOTING PROTEIN HOMOLOG"/>
    <property type="match status" value="1"/>
</dbReference>
<gene>
    <name evidence="4" type="primary">LOC115215698</name>
</gene>
<feature type="compositionally biased region" description="Low complexity" evidence="2">
    <location>
        <begin position="473"/>
        <end position="498"/>
    </location>
</feature>
<dbReference type="SUPFAM" id="SSF47473">
    <property type="entry name" value="EF-hand"/>
    <property type="match status" value="1"/>
</dbReference>
<evidence type="ECO:0000256" key="1">
    <source>
        <dbReference type="ARBA" id="ARBA00010994"/>
    </source>
</evidence>
<evidence type="ECO:0000313" key="4">
    <source>
        <dbReference type="RefSeq" id="XP_029640840.1"/>
    </source>
</evidence>
<accession>A0A6P7SRB8</accession>
<organism evidence="3 4">
    <name type="scientific">Octopus sinensis</name>
    <name type="common">East Asian common octopus</name>
    <dbReference type="NCBI Taxonomy" id="2607531"/>
    <lineage>
        <taxon>Eukaryota</taxon>
        <taxon>Metazoa</taxon>
        <taxon>Spiralia</taxon>
        <taxon>Lophotrochozoa</taxon>
        <taxon>Mollusca</taxon>
        <taxon>Cephalopoda</taxon>
        <taxon>Coleoidea</taxon>
        <taxon>Octopodiformes</taxon>
        <taxon>Octopoda</taxon>
        <taxon>Incirrata</taxon>
        <taxon>Octopodidae</taxon>
        <taxon>Octopus</taxon>
    </lineage>
</organism>
<evidence type="ECO:0000313" key="3">
    <source>
        <dbReference type="Proteomes" id="UP000515154"/>
    </source>
</evidence>
<feature type="compositionally biased region" description="Polar residues" evidence="2">
    <location>
        <begin position="241"/>
        <end position="253"/>
    </location>
</feature>